<keyword evidence="2" id="KW-1185">Reference proteome</keyword>
<protein>
    <recommendedName>
        <fullName evidence="3">DUF2384 domain-containing protein</fullName>
    </recommendedName>
</protein>
<dbReference type="RefSeq" id="WP_265557564.1">
    <property type="nucleotide sequence ID" value="NZ_CP092471.1"/>
</dbReference>
<sequence length="127" mass="13556">MSDTADFEFDATFEEGATDWALDPLGDDSGGMLAVRRVALVRIACVAAETGARMQRDGLGVDPVGWMVQPLELFEGRAPIEACMDRDQCSRAILLHGLGLGLDADPGAIERLFDAGGETGHRSARHV</sequence>
<organism evidence="1 2">
    <name type="scientific">Qipengyuania spongiae</name>
    <dbReference type="NCBI Taxonomy" id="2909673"/>
    <lineage>
        <taxon>Bacteria</taxon>
        <taxon>Pseudomonadati</taxon>
        <taxon>Pseudomonadota</taxon>
        <taxon>Alphaproteobacteria</taxon>
        <taxon>Sphingomonadales</taxon>
        <taxon>Erythrobacteraceae</taxon>
        <taxon>Qipengyuania</taxon>
    </lineage>
</organism>
<proteinExistence type="predicted"/>
<name>A0ABY5SW16_9SPHN</name>
<evidence type="ECO:0000313" key="2">
    <source>
        <dbReference type="Proteomes" id="UP001065265"/>
    </source>
</evidence>
<evidence type="ECO:0000313" key="1">
    <source>
        <dbReference type="EMBL" id="UVI38399.1"/>
    </source>
</evidence>
<dbReference type="EMBL" id="CP092471">
    <property type="protein sequence ID" value="UVI38399.1"/>
    <property type="molecule type" value="Genomic_DNA"/>
</dbReference>
<dbReference type="Proteomes" id="UP001065265">
    <property type="component" value="Chromosome"/>
</dbReference>
<evidence type="ECO:0008006" key="3">
    <source>
        <dbReference type="Google" id="ProtNLM"/>
    </source>
</evidence>
<accession>A0ABY5SW16</accession>
<gene>
    <name evidence="1" type="ORF">L1F33_09005</name>
</gene>
<reference evidence="1" key="1">
    <citation type="submission" date="2022-02" db="EMBL/GenBank/DDBJ databases">
        <title>Qipengyuania spongiae sp. nov., isolated from marine sponge.</title>
        <authorList>
            <person name="Li Z."/>
            <person name="Zhang M."/>
        </authorList>
    </citation>
    <scope>NUCLEOTIDE SEQUENCE</scope>
    <source>
        <strain evidence="1">PHS-Z21</strain>
    </source>
</reference>